<sequence length="187" mass="20952">MVGQPDNCACGKELPIQVQFHTVRLVNLMDQSYGRSRFQAGNCLTAPKNWFRGSESTSQPEEFRVSVRLTPGYLPTVAQAVAETLDHDRDPQERQWGLALNQASPPLLSYNLPATMVHVTGDQEEGKIWPCFAILPNKFLSQRVWLSLRSRVMACAVSKSRQGGAGQHRTPSSDDIRDSDHWEIYAP</sequence>
<evidence type="ECO:0000256" key="1">
    <source>
        <dbReference type="SAM" id="MobiDB-lite"/>
    </source>
</evidence>
<proteinExistence type="predicted"/>
<keyword evidence="3" id="KW-1185">Reference proteome</keyword>
<accession>A0AAD9M406</accession>
<reference evidence="2" key="1">
    <citation type="submission" date="2021-06" db="EMBL/GenBank/DDBJ databases">
        <title>Comparative genomics, transcriptomics and evolutionary studies reveal genomic signatures of adaptation to plant cell wall in hemibiotrophic fungi.</title>
        <authorList>
            <consortium name="DOE Joint Genome Institute"/>
            <person name="Baroncelli R."/>
            <person name="Diaz J.F."/>
            <person name="Benocci T."/>
            <person name="Peng M."/>
            <person name="Battaglia E."/>
            <person name="Haridas S."/>
            <person name="Andreopoulos W."/>
            <person name="Labutti K."/>
            <person name="Pangilinan J."/>
            <person name="Floch G.L."/>
            <person name="Makela M.R."/>
            <person name="Henrissat B."/>
            <person name="Grigoriev I.V."/>
            <person name="Crouch J.A."/>
            <person name="De Vries R.P."/>
            <person name="Sukno S.A."/>
            <person name="Thon M.R."/>
        </authorList>
    </citation>
    <scope>NUCLEOTIDE SEQUENCE</scope>
    <source>
        <strain evidence="2">MAFF235873</strain>
    </source>
</reference>
<gene>
    <name evidence="2" type="ORF">LX32DRAFT_428137</name>
</gene>
<feature type="region of interest" description="Disordered" evidence="1">
    <location>
        <begin position="159"/>
        <end position="180"/>
    </location>
</feature>
<protein>
    <submittedName>
        <fullName evidence="2">Uncharacterized protein</fullName>
    </submittedName>
</protein>
<dbReference type="AlphaFoldDB" id="A0AAD9M406"/>
<dbReference type="EMBL" id="MU842888">
    <property type="protein sequence ID" value="KAK2027838.1"/>
    <property type="molecule type" value="Genomic_DNA"/>
</dbReference>
<evidence type="ECO:0000313" key="3">
    <source>
        <dbReference type="Proteomes" id="UP001232148"/>
    </source>
</evidence>
<comment type="caution">
    <text evidence="2">The sequence shown here is derived from an EMBL/GenBank/DDBJ whole genome shotgun (WGS) entry which is preliminary data.</text>
</comment>
<dbReference type="Proteomes" id="UP001232148">
    <property type="component" value="Unassembled WGS sequence"/>
</dbReference>
<name>A0AAD9M406_9PEZI</name>
<evidence type="ECO:0000313" key="2">
    <source>
        <dbReference type="EMBL" id="KAK2027838.1"/>
    </source>
</evidence>
<feature type="compositionally biased region" description="Basic and acidic residues" evidence="1">
    <location>
        <begin position="171"/>
        <end position="180"/>
    </location>
</feature>
<organism evidence="2 3">
    <name type="scientific">Colletotrichum zoysiae</name>
    <dbReference type="NCBI Taxonomy" id="1216348"/>
    <lineage>
        <taxon>Eukaryota</taxon>
        <taxon>Fungi</taxon>
        <taxon>Dikarya</taxon>
        <taxon>Ascomycota</taxon>
        <taxon>Pezizomycotina</taxon>
        <taxon>Sordariomycetes</taxon>
        <taxon>Hypocreomycetidae</taxon>
        <taxon>Glomerellales</taxon>
        <taxon>Glomerellaceae</taxon>
        <taxon>Colletotrichum</taxon>
        <taxon>Colletotrichum graminicola species complex</taxon>
    </lineage>
</organism>